<dbReference type="Proteomes" id="UP000095283">
    <property type="component" value="Unplaced"/>
</dbReference>
<dbReference type="AlphaFoldDB" id="A0A1I7WKW6"/>
<protein>
    <submittedName>
        <fullName evidence="3">Uncharacterized protein</fullName>
    </submittedName>
</protein>
<name>A0A1I7WKW6_HETBA</name>
<sequence>MVIIYRVQSAFYYSLTFIFGLLYNKFYVSKIKSLFTFSILLFSIKLYFLKLPIWNFL</sequence>
<evidence type="ECO:0000256" key="1">
    <source>
        <dbReference type="SAM" id="Phobius"/>
    </source>
</evidence>
<accession>A0A1I7WKW6</accession>
<organism evidence="2 3">
    <name type="scientific">Heterorhabditis bacteriophora</name>
    <name type="common">Entomopathogenic nematode worm</name>
    <dbReference type="NCBI Taxonomy" id="37862"/>
    <lineage>
        <taxon>Eukaryota</taxon>
        <taxon>Metazoa</taxon>
        <taxon>Ecdysozoa</taxon>
        <taxon>Nematoda</taxon>
        <taxon>Chromadorea</taxon>
        <taxon>Rhabditida</taxon>
        <taxon>Rhabditina</taxon>
        <taxon>Rhabditomorpha</taxon>
        <taxon>Strongyloidea</taxon>
        <taxon>Heterorhabditidae</taxon>
        <taxon>Heterorhabditis</taxon>
    </lineage>
</organism>
<dbReference type="WBParaSite" id="Hba_05775">
    <property type="protein sequence ID" value="Hba_05775"/>
    <property type="gene ID" value="Hba_05775"/>
</dbReference>
<evidence type="ECO:0000313" key="2">
    <source>
        <dbReference type="Proteomes" id="UP000095283"/>
    </source>
</evidence>
<proteinExistence type="predicted"/>
<feature type="transmembrane region" description="Helical" evidence="1">
    <location>
        <begin position="6"/>
        <end position="23"/>
    </location>
</feature>
<keyword evidence="1" id="KW-0472">Membrane</keyword>
<feature type="transmembrane region" description="Helical" evidence="1">
    <location>
        <begin position="35"/>
        <end position="54"/>
    </location>
</feature>
<evidence type="ECO:0000313" key="3">
    <source>
        <dbReference type="WBParaSite" id="Hba_05775"/>
    </source>
</evidence>
<keyword evidence="2" id="KW-1185">Reference proteome</keyword>
<keyword evidence="1" id="KW-0812">Transmembrane</keyword>
<keyword evidence="1" id="KW-1133">Transmembrane helix</keyword>
<reference evidence="3" key="1">
    <citation type="submission" date="2016-11" db="UniProtKB">
        <authorList>
            <consortium name="WormBaseParasite"/>
        </authorList>
    </citation>
    <scope>IDENTIFICATION</scope>
</reference>